<dbReference type="Proteomes" id="UP000306602">
    <property type="component" value="Unassembled WGS sequence"/>
</dbReference>
<dbReference type="Pfam" id="PF19834">
    <property type="entry name" value="DUF6314"/>
    <property type="match status" value="1"/>
</dbReference>
<dbReference type="AlphaFoldDB" id="A0A4V3XKU1"/>
<dbReference type="EMBL" id="SRKY01000001">
    <property type="protein sequence ID" value="THH38273.1"/>
    <property type="molecule type" value="Genomic_DNA"/>
</dbReference>
<gene>
    <name evidence="2" type="ORF">E4Z66_01485</name>
</gene>
<protein>
    <submittedName>
        <fullName evidence="2">Trigger factor</fullName>
    </submittedName>
</protein>
<name>A0A4V3XKU1_9RHOB</name>
<evidence type="ECO:0000313" key="2">
    <source>
        <dbReference type="EMBL" id="THH38273.1"/>
    </source>
</evidence>
<dbReference type="OrthoDB" id="7351979at2"/>
<dbReference type="InterPro" id="IPR045632">
    <property type="entry name" value="DUF6314"/>
</dbReference>
<accession>A0A4V3XKU1</accession>
<organism evidence="2 3">
    <name type="scientific">Aliishimia ponticola</name>
    <dbReference type="NCBI Taxonomy" id="2499833"/>
    <lineage>
        <taxon>Bacteria</taxon>
        <taxon>Pseudomonadati</taxon>
        <taxon>Pseudomonadota</taxon>
        <taxon>Alphaproteobacteria</taxon>
        <taxon>Rhodobacterales</taxon>
        <taxon>Paracoccaceae</taxon>
        <taxon>Aliishimia</taxon>
    </lineage>
</organism>
<sequence length="132" mass="15410">MSRQLADFEGTWRIMRQITHADAPDAQYEGTAHWTPDEAGLLYQENGILTVTGHPPMQTERRYLWRAPLDVYFEDGRFFHTVPPGGGETRHWCAPDDYRVTYRFAAWPRFETVWRVQGPAKDYTMVSRYAPA</sequence>
<proteinExistence type="predicted"/>
<keyword evidence="3" id="KW-1185">Reference proteome</keyword>
<evidence type="ECO:0000313" key="3">
    <source>
        <dbReference type="Proteomes" id="UP000306602"/>
    </source>
</evidence>
<dbReference type="RefSeq" id="WP_136461166.1">
    <property type="nucleotide sequence ID" value="NZ_SRKY01000001.1"/>
</dbReference>
<evidence type="ECO:0000259" key="1">
    <source>
        <dbReference type="Pfam" id="PF19834"/>
    </source>
</evidence>
<feature type="domain" description="DUF6314" evidence="1">
    <location>
        <begin position="8"/>
        <end position="130"/>
    </location>
</feature>
<comment type="caution">
    <text evidence="2">The sequence shown here is derived from an EMBL/GenBank/DDBJ whole genome shotgun (WGS) entry which is preliminary data.</text>
</comment>
<reference evidence="2 3" key="1">
    <citation type="submission" date="2019-04" db="EMBL/GenBank/DDBJ databases">
        <title>Shimia ponticola sp. nov., isolated from seawater.</title>
        <authorList>
            <person name="Kim Y.-O."/>
            <person name="Yoon J.-H."/>
        </authorList>
    </citation>
    <scope>NUCLEOTIDE SEQUENCE [LARGE SCALE GENOMIC DNA]</scope>
    <source>
        <strain evidence="2 3">MYP11</strain>
    </source>
</reference>